<sequence length="145" mass="15999">MASITSITTPTPSLILQGRKTLFRPLQQVQVSATGGKRRSIAFVVKATRESSDSSPSIVEFVQNAWINSEDRIAIVGLGFAGVVGLWASANVVSAVDKIPILPSTLEFIGILFSWWFTYRYLLFKPDREELSQIVKKSILEVLGQ</sequence>
<evidence type="ECO:0000259" key="3">
    <source>
        <dbReference type="Pfam" id="PF14159"/>
    </source>
</evidence>
<feature type="domain" description="Cyanobacterial aminoacyl-tRNA synthetase CAAD" evidence="3">
    <location>
        <begin position="62"/>
        <end position="144"/>
    </location>
</feature>
<evidence type="ECO:0000256" key="1">
    <source>
        <dbReference type="ARBA" id="ARBA00004141"/>
    </source>
</evidence>
<name>A0A4Y7IU63_PAPSO</name>
<dbReference type="PANTHER" id="PTHR33222">
    <property type="match status" value="1"/>
</dbReference>
<dbReference type="AlphaFoldDB" id="A0A4Y7IU63"/>
<reference evidence="4 5" key="1">
    <citation type="journal article" date="2018" name="Science">
        <title>The opium poppy genome and morphinan production.</title>
        <authorList>
            <person name="Guo L."/>
            <person name="Winzer T."/>
            <person name="Yang X."/>
            <person name="Li Y."/>
            <person name="Ning Z."/>
            <person name="He Z."/>
            <person name="Teodor R."/>
            <person name="Lu Y."/>
            <person name="Bowser T.A."/>
            <person name="Graham I.A."/>
            <person name="Ye K."/>
        </authorList>
    </citation>
    <scope>NUCLEOTIDE SEQUENCE [LARGE SCALE GENOMIC DNA]</scope>
    <source>
        <strain evidence="5">cv. HN1</strain>
        <tissue evidence="4">Leaves</tissue>
    </source>
</reference>
<gene>
    <name evidence="4" type="ORF">C5167_019666</name>
</gene>
<keyword evidence="2" id="KW-0472">Membrane</keyword>
<feature type="transmembrane region" description="Helical" evidence="2">
    <location>
        <begin position="73"/>
        <end position="93"/>
    </location>
</feature>
<comment type="subcellular location">
    <subcellularLocation>
        <location evidence="1">Membrane</location>
        <topology evidence="1">Multi-pass membrane protein</topology>
    </subcellularLocation>
</comment>
<dbReference type="OMA" id="AHGRNNT"/>
<protein>
    <recommendedName>
        <fullName evidence="3">Cyanobacterial aminoacyl-tRNA synthetase CAAD domain-containing protein</fullName>
    </recommendedName>
</protein>
<dbReference type="OrthoDB" id="2014299at2759"/>
<dbReference type="GO" id="GO:0009535">
    <property type="term" value="C:chloroplast thylakoid membrane"/>
    <property type="evidence" value="ECO:0007669"/>
    <property type="project" value="TreeGrafter"/>
</dbReference>
<evidence type="ECO:0000313" key="4">
    <source>
        <dbReference type="EMBL" id="RZC51242.1"/>
    </source>
</evidence>
<dbReference type="Proteomes" id="UP000316621">
    <property type="component" value="Chromosome 2"/>
</dbReference>
<feature type="transmembrane region" description="Helical" evidence="2">
    <location>
        <begin position="99"/>
        <end position="118"/>
    </location>
</feature>
<dbReference type="InterPro" id="IPR025564">
    <property type="entry name" value="CAAD_dom"/>
</dbReference>
<proteinExistence type="predicted"/>
<organism evidence="4 5">
    <name type="scientific">Papaver somniferum</name>
    <name type="common">Opium poppy</name>
    <dbReference type="NCBI Taxonomy" id="3469"/>
    <lineage>
        <taxon>Eukaryota</taxon>
        <taxon>Viridiplantae</taxon>
        <taxon>Streptophyta</taxon>
        <taxon>Embryophyta</taxon>
        <taxon>Tracheophyta</taxon>
        <taxon>Spermatophyta</taxon>
        <taxon>Magnoliopsida</taxon>
        <taxon>Ranunculales</taxon>
        <taxon>Papaveraceae</taxon>
        <taxon>Papaveroideae</taxon>
        <taxon>Papaver</taxon>
    </lineage>
</organism>
<dbReference type="PANTHER" id="PTHR33222:SF3">
    <property type="entry name" value="PROTEIN CURVATURE THYLAKOID 1C, CHLOROPLASTIC"/>
    <property type="match status" value="1"/>
</dbReference>
<dbReference type="Pfam" id="PF14159">
    <property type="entry name" value="CAAD"/>
    <property type="match status" value="1"/>
</dbReference>
<dbReference type="InterPro" id="IPR033344">
    <property type="entry name" value="CURT1"/>
</dbReference>
<dbReference type="Gramene" id="RZC51242">
    <property type="protein sequence ID" value="RZC51242"/>
    <property type="gene ID" value="C5167_019666"/>
</dbReference>
<dbReference type="EMBL" id="CM010716">
    <property type="protein sequence ID" value="RZC51242.1"/>
    <property type="molecule type" value="Genomic_DNA"/>
</dbReference>
<dbReference type="STRING" id="3469.A0A4Y7IU63"/>
<evidence type="ECO:0000256" key="2">
    <source>
        <dbReference type="SAM" id="Phobius"/>
    </source>
</evidence>
<keyword evidence="2" id="KW-1133">Transmembrane helix</keyword>
<keyword evidence="2" id="KW-0812">Transmembrane</keyword>
<keyword evidence="5" id="KW-1185">Reference proteome</keyword>
<evidence type="ECO:0000313" key="5">
    <source>
        <dbReference type="Proteomes" id="UP000316621"/>
    </source>
</evidence>
<accession>A0A4Y7IU63</accession>